<dbReference type="Pfam" id="PF03564">
    <property type="entry name" value="DUF1759"/>
    <property type="match status" value="1"/>
</dbReference>
<dbReference type="PANTHER" id="PTHR47331">
    <property type="entry name" value="PHD-TYPE DOMAIN-CONTAINING PROTEIN"/>
    <property type="match status" value="1"/>
</dbReference>
<dbReference type="CDD" id="cd00303">
    <property type="entry name" value="retropepsin_like"/>
    <property type="match status" value="1"/>
</dbReference>
<evidence type="ECO:0000313" key="3">
    <source>
        <dbReference type="Proteomes" id="UP000075884"/>
    </source>
</evidence>
<feature type="region of interest" description="Disordered" evidence="1">
    <location>
        <begin position="412"/>
        <end position="460"/>
    </location>
</feature>
<keyword evidence="3" id="KW-1185">Reference proteome</keyword>
<dbReference type="AlphaFoldDB" id="A0A182NCC3"/>
<reference evidence="3" key="1">
    <citation type="submission" date="2013-03" db="EMBL/GenBank/DDBJ databases">
        <title>The Genome Sequence of Anopheles dirus WRAIR2.</title>
        <authorList>
            <consortium name="The Broad Institute Genomics Platform"/>
            <person name="Neafsey D.E."/>
            <person name="Walton C."/>
            <person name="Walker B."/>
            <person name="Young S.K."/>
            <person name="Zeng Q."/>
            <person name="Gargeya S."/>
            <person name="Fitzgerald M."/>
            <person name="Haas B."/>
            <person name="Abouelleil A."/>
            <person name="Allen A.W."/>
            <person name="Alvarado L."/>
            <person name="Arachchi H.M."/>
            <person name="Berlin A.M."/>
            <person name="Chapman S.B."/>
            <person name="Gainer-Dewar J."/>
            <person name="Goldberg J."/>
            <person name="Griggs A."/>
            <person name="Gujja S."/>
            <person name="Hansen M."/>
            <person name="Howarth C."/>
            <person name="Imamovic A."/>
            <person name="Ireland A."/>
            <person name="Larimer J."/>
            <person name="McCowan C."/>
            <person name="Murphy C."/>
            <person name="Pearson M."/>
            <person name="Poon T.W."/>
            <person name="Priest M."/>
            <person name="Roberts A."/>
            <person name="Saif S."/>
            <person name="Shea T."/>
            <person name="Sisk P."/>
            <person name="Sykes S."/>
            <person name="Wortman J."/>
            <person name="Nusbaum C."/>
            <person name="Birren B."/>
        </authorList>
    </citation>
    <scope>NUCLEOTIDE SEQUENCE [LARGE SCALE GENOMIC DNA]</scope>
    <source>
        <strain evidence="3">WRAIR2</strain>
    </source>
</reference>
<feature type="region of interest" description="Disordered" evidence="1">
    <location>
        <begin position="753"/>
        <end position="773"/>
    </location>
</feature>
<dbReference type="PANTHER" id="PTHR47331:SF5">
    <property type="entry name" value="RIBONUCLEASE H"/>
    <property type="match status" value="1"/>
</dbReference>
<feature type="region of interest" description="Disordered" evidence="1">
    <location>
        <begin position="959"/>
        <end position="1015"/>
    </location>
</feature>
<proteinExistence type="predicted"/>
<feature type="compositionally biased region" description="Low complexity" evidence="1">
    <location>
        <begin position="1000"/>
        <end position="1015"/>
    </location>
</feature>
<dbReference type="Proteomes" id="UP000075884">
    <property type="component" value="Unassembled WGS sequence"/>
</dbReference>
<feature type="region of interest" description="Disordered" evidence="1">
    <location>
        <begin position="1"/>
        <end position="95"/>
    </location>
</feature>
<feature type="compositionally biased region" description="Low complexity" evidence="1">
    <location>
        <begin position="422"/>
        <end position="438"/>
    </location>
</feature>
<feature type="compositionally biased region" description="Basic and acidic residues" evidence="1">
    <location>
        <begin position="10"/>
        <end position="26"/>
    </location>
</feature>
<dbReference type="STRING" id="7168.A0A182NCC3"/>
<dbReference type="InterPro" id="IPR005312">
    <property type="entry name" value="DUF1759"/>
</dbReference>
<dbReference type="EnsemblMetazoa" id="ADIR005287-RA">
    <property type="protein sequence ID" value="ADIR005287-PA"/>
    <property type="gene ID" value="ADIR005287"/>
</dbReference>
<sequence length="1015" mass="111610">MENQQPSRRMQREEAATPETRYETERNGVPTGYNVSPFSPVTLREAGSPSEAITPRCIPATGGAIPSESVISKAGALSTDHESAKEGGTSRGTEKARLAREFRHLWTTIGSELRKLEGEEAREEVSAIAQPFRRDERDAVAEPEIEDRVRGVRTASSRREREDGRTWGQTPADVGHDLPQVSRWEHAAFAAHTPSRYATLPHYTTHWGSATQQHYSTTHITQSQAAARQGVPRDLPSFAGDVESWPLFIATYTRTTAACGYTDVENLVRLQHALKGIALETVGHLLSFPEGVKEVMATLEARFGRPDLIVESLIAKIRRMAAPKMEKLHTVVEFGFAVKRLIGAAQASGLRGYLYDVSLLRELVKSLPPVLCVDWARCRRELPQVTVMEFGRWIGDLADDLCRVIDMSNLPADDDQMHRKSQQQQQQNSLRSQSQRFQPHQPLRQYQPPQPFTGHRNDTGRVQPAYCNATMLREEHDGASETVTETFPVPCILCGGSCEALRNCPKFRNTTVAARRAFVAERKMCRKCLDYHRGRCSVSVPCGVNNCSVQHHALLHVDDGSFDSPNSGHNDGALLKYVPVVLHGPGGRVETYAFLDDGSTSTFMDHDLLSELGITGTPHPLHLQWTGGVRKEEKDSVRVSVRISGRDETATEHELLNVHTVQELALPAQTVNVAQLAANYAHLRRLPLTTYNQAVPRVLIGINNCNLTRPLKSKQGKCDEPIASKTRLGWVIYGPCLVAITTPGRSFHVSVCDGSSDDRLSATTLQSKDNERDDYYETQLKRYRKLSTQKGRNTQPKGISGKLVLRGTITNASHKTVPGEKTFRALRIDGPLALQLLNGHPRGPAPPVHAIPDPAVPPDRRSHRRRARATCRAPHPHSLPDAYVLRAVGERSIACAISGGSGGDDSPCTHAHIAHRAPVESDVLPHLPCTHPHIAHRAPIHGQEGSERVNRFRERHRSTVNLPALFQSSADDNTPSRAATSGCSSDGESSDGEERGGGLSPAERAAASAAESSSR</sequence>
<feature type="region of interest" description="Disordered" evidence="1">
    <location>
        <begin position="148"/>
        <end position="174"/>
    </location>
</feature>
<evidence type="ECO:0008006" key="4">
    <source>
        <dbReference type="Google" id="ProtNLM"/>
    </source>
</evidence>
<reference evidence="2" key="2">
    <citation type="submission" date="2020-05" db="UniProtKB">
        <authorList>
            <consortium name="EnsemblMetazoa"/>
        </authorList>
    </citation>
    <scope>IDENTIFICATION</scope>
    <source>
        <strain evidence="2">WRAIR2</strain>
    </source>
</reference>
<accession>A0A182NCC3</accession>
<evidence type="ECO:0000256" key="1">
    <source>
        <dbReference type="SAM" id="MobiDB-lite"/>
    </source>
</evidence>
<evidence type="ECO:0000313" key="2">
    <source>
        <dbReference type="EnsemblMetazoa" id="ADIR005287-PA"/>
    </source>
</evidence>
<organism evidence="2 3">
    <name type="scientific">Anopheles dirus</name>
    <dbReference type="NCBI Taxonomy" id="7168"/>
    <lineage>
        <taxon>Eukaryota</taxon>
        <taxon>Metazoa</taxon>
        <taxon>Ecdysozoa</taxon>
        <taxon>Arthropoda</taxon>
        <taxon>Hexapoda</taxon>
        <taxon>Insecta</taxon>
        <taxon>Pterygota</taxon>
        <taxon>Neoptera</taxon>
        <taxon>Endopterygota</taxon>
        <taxon>Diptera</taxon>
        <taxon>Nematocera</taxon>
        <taxon>Culicoidea</taxon>
        <taxon>Culicidae</taxon>
        <taxon>Anophelinae</taxon>
        <taxon>Anopheles</taxon>
    </lineage>
</organism>
<feature type="compositionally biased region" description="Polar residues" evidence="1">
    <location>
        <begin position="966"/>
        <end position="979"/>
    </location>
</feature>
<protein>
    <recommendedName>
        <fullName evidence="4">Peptidase aspartic putative domain-containing protein</fullName>
    </recommendedName>
</protein>
<dbReference type="VEuPathDB" id="VectorBase:ADIR005287"/>
<name>A0A182NCC3_9DIPT</name>